<comment type="caution">
    <text evidence="1">The sequence shown here is derived from an EMBL/GenBank/DDBJ whole genome shotgun (WGS) entry which is preliminary data.</text>
</comment>
<dbReference type="RefSeq" id="WP_322443556.1">
    <property type="nucleotide sequence ID" value="NZ_JAXOTQ010000059.1"/>
</dbReference>
<accession>A0ABU5JN38</accession>
<evidence type="ECO:0000313" key="1">
    <source>
        <dbReference type="EMBL" id="MDZ5494037.1"/>
    </source>
</evidence>
<dbReference type="Proteomes" id="UP001290101">
    <property type="component" value="Unassembled WGS sequence"/>
</dbReference>
<evidence type="ECO:0008006" key="3">
    <source>
        <dbReference type="Google" id="ProtNLM"/>
    </source>
</evidence>
<gene>
    <name evidence="1" type="ORF">U2F25_32075</name>
</gene>
<sequence>MTADLRFSPDTGLLSVKLLGPREVERYEWIRVEVRNDKGRVFPGTHRGYSEEEWQRQVWGPFRLRPGTDGADRGGRTATQEGRAVTDSWLFTLERSTAPSWYSGGDAAWRKDYHDTPIRLRIEIGLGEQSWVELLEAPPPARSAYEDGGLTVV</sequence>
<evidence type="ECO:0000313" key="2">
    <source>
        <dbReference type="Proteomes" id="UP001290101"/>
    </source>
</evidence>
<name>A0ABU5JN38_9ACTN</name>
<proteinExistence type="predicted"/>
<dbReference type="EMBL" id="JAXOTQ010000059">
    <property type="protein sequence ID" value="MDZ5494037.1"/>
    <property type="molecule type" value="Genomic_DNA"/>
</dbReference>
<protein>
    <recommendedName>
        <fullName evidence="3">DUF4178 domain-containing protein</fullName>
    </recommendedName>
</protein>
<reference evidence="1 2" key="1">
    <citation type="submission" date="2023-12" db="EMBL/GenBank/DDBJ databases">
        <title>Micromonospora sp. nov., isolated from Atacama Desert.</title>
        <authorList>
            <person name="Carro L."/>
            <person name="Golinska P."/>
            <person name="Klenk H.-P."/>
            <person name="Goodfellow M."/>
        </authorList>
    </citation>
    <scope>NUCLEOTIDE SEQUENCE [LARGE SCALE GENOMIC DNA]</scope>
    <source>
        <strain evidence="1 2">4G53</strain>
    </source>
</reference>
<organism evidence="1 2">
    <name type="scientific">Micromonospora sicca</name>
    <dbReference type="NCBI Taxonomy" id="2202420"/>
    <lineage>
        <taxon>Bacteria</taxon>
        <taxon>Bacillati</taxon>
        <taxon>Actinomycetota</taxon>
        <taxon>Actinomycetes</taxon>
        <taxon>Micromonosporales</taxon>
        <taxon>Micromonosporaceae</taxon>
        <taxon>Micromonospora</taxon>
    </lineage>
</organism>
<keyword evidence="2" id="KW-1185">Reference proteome</keyword>